<sequence length="71" mass="8095">MNREGAKPDRSRAEAEDHAQARRGSDAGRRRRREAGVSVGFDPWSRWRPAISGGSRVNSKRRSPSKEKWSF</sequence>
<protein>
    <submittedName>
        <fullName evidence="2">Uncharacterized protein</fullName>
    </submittedName>
</protein>
<comment type="caution">
    <text evidence="2">The sequence shown here is derived from an EMBL/GenBank/DDBJ whole genome shotgun (WGS) entry which is preliminary data.</text>
</comment>
<accession>A0A8T3BAC3</accession>
<dbReference type="EMBL" id="JAGYWB010000009">
    <property type="protein sequence ID" value="KAI0509969.1"/>
    <property type="molecule type" value="Genomic_DNA"/>
</dbReference>
<feature type="region of interest" description="Disordered" evidence="1">
    <location>
        <begin position="1"/>
        <end position="71"/>
    </location>
</feature>
<evidence type="ECO:0000256" key="1">
    <source>
        <dbReference type="SAM" id="MobiDB-lite"/>
    </source>
</evidence>
<dbReference type="Proteomes" id="UP000829196">
    <property type="component" value="Unassembled WGS sequence"/>
</dbReference>
<organism evidence="2 3">
    <name type="scientific">Dendrobium nobile</name>
    <name type="common">Orchid</name>
    <dbReference type="NCBI Taxonomy" id="94219"/>
    <lineage>
        <taxon>Eukaryota</taxon>
        <taxon>Viridiplantae</taxon>
        <taxon>Streptophyta</taxon>
        <taxon>Embryophyta</taxon>
        <taxon>Tracheophyta</taxon>
        <taxon>Spermatophyta</taxon>
        <taxon>Magnoliopsida</taxon>
        <taxon>Liliopsida</taxon>
        <taxon>Asparagales</taxon>
        <taxon>Orchidaceae</taxon>
        <taxon>Epidendroideae</taxon>
        <taxon>Malaxideae</taxon>
        <taxon>Dendrobiinae</taxon>
        <taxon>Dendrobium</taxon>
    </lineage>
</organism>
<reference evidence="2" key="1">
    <citation type="journal article" date="2022" name="Front. Genet.">
        <title>Chromosome-Scale Assembly of the Dendrobium nobile Genome Provides Insights Into the Molecular Mechanism of the Biosynthesis of the Medicinal Active Ingredient of Dendrobium.</title>
        <authorList>
            <person name="Xu Q."/>
            <person name="Niu S.-C."/>
            <person name="Li K.-L."/>
            <person name="Zheng P.-J."/>
            <person name="Zhang X.-J."/>
            <person name="Jia Y."/>
            <person name="Liu Y."/>
            <person name="Niu Y.-X."/>
            <person name="Yu L.-H."/>
            <person name="Chen D.-F."/>
            <person name="Zhang G.-Q."/>
        </authorList>
    </citation>
    <scope>NUCLEOTIDE SEQUENCE</scope>
    <source>
        <tissue evidence="2">Leaf</tissue>
    </source>
</reference>
<dbReference type="AlphaFoldDB" id="A0A8T3BAC3"/>
<gene>
    <name evidence="2" type="ORF">KFK09_010569</name>
</gene>
<keyword evidence="3" id="KW-1185">Reference proteome</keyword>
<name>A0A8T3BAC3_DENNO</name>
<evidence type="ECO:0000313" key="2">
    <source>
        <dbReference type="EMBL" id="KAI0509969.1"/>
    </source>
</evidence>
<evidence type="ECO:0000313" key="3">
    <source>
        <dbReference type="Proteomes" id="UP000829196"/>
    </source>
</evidence>
<feature type="compositionally biased region" description="Basic and acidic residues" evidence="1">
    <location>
        <begin position="1"/>
        <end position="28"/>
    </location>
</feature>
<proteinExistence type="predicted"/>